<feature type="region of interest" description="Disordered" evidence="6">
    <location>
        <begin position="267"/>
        <end position="290"/>
    </location>
</feature>
<evidence type="ECO:0000256" key="1">
    <source>
        <dbReference type="ARBA" id="ARBA00004141"/>
    </source>
</evidence>
<evidence type="ECO:0000313" key="9">
    <source>
        <dbReference type="RefSeq" id="XP_013410617.1"/>
    </source>
</evidence>
<evidence type="ECO:0000256" key="4">
    <source>
        <dbReference type="ARBA" id="ARBA00022989"/>
    </source>
</evidence>
<dbReference type="RefSeq" id="XP_013410622.1">
    <property type="nucleotide sequence ID" value="XM_013555168.1"/>
</dbReference>
<evidence type="ECO:0000313" key="14">
    <source>
        <dbReference type="RefSeq" id="XP_013410622.1"/>
    </source>
</evidence>
<dbReference type="PANTHER" id="PTHR31815">
    <property type="entry name" value="AGAP005329-PA"/>
    <property type="match status" value="1"/>
</dbReference>
<keyword evidence="8" id="KW-1185">Reference proteome</keyword>
<dbReference type="Proteomes" id="UP000085678">
    <property type="component" value="Unplaced"/>
</dbReference>
<evidence type="ECO:0000313" key="10">
    <source>
        <dbReference type="RefSeq" id="XP_013410618.1"/>
    </source>
</evidence>
<keyword evidence="4 7" id="KW-1133">Transmembrane helix</keyword>
<keyword evidence="5 7" id="KW-0472">Membrane</keyword>
<name>A0A1S3JJM9_LINAN</name>
<dbReference type="RefSeq" id="XP_013410617.1">
    <property type="nucleotide sequence ID" value="XM_013555163.1"/>
</dbReference>
<dbReference type="RefSeq" id="XP_013410619.1">
    <property type="nucleotide sequence ID" value="XM_013555165.1"/>
</dbReference>
<accession>A0A1S3JJM9</accession>
<evidence type="ECO:0000313" key="11">
    <source>
        <dbReference type="RefSeq" id="XP_013410619.1"/>
    </source>
</evidence>
<evidence type="ECO:0000256" key="5">
    <source>
        <dbReference type="ARBA" id="ARBA00023136"/>
    </source>
</evidence>
<feature type="transmembrane region" description="Helical" evidence="7">
    <location>
        <begin position="80"/>
        <end position="101"/>
    </location>
</feature>
<evidence type="ECO:0000256" key="7">
    <source>
        <dbReference type="SAM" id="Phobius"/>
    </source>
</evidence>
<dbReference type="KEGG" id="lak:106173869"/>
<evidence type="ECO:0000313" key="12">
    <source>
        <dbReference type="RefSeq" id="XP_013410620.1"/>
    </source>
</evidence>
<dbReference type="GeneID" id="106173869"/>
<dbReference type="STRING" id="7574.A0A1S3JJM9"/>
<dbReference type="InterPro" id="IPR018787">
    <property type="entry name" value="DUF2371_TMEM200"/>
</dbReference>
<dbReference type="RefSeq" id="XP_013410620.1">
    <property type="nucleotide sequence ID" value="XM_013555166.1"/>
</dbReference>
<organism evidence="8 12">
    <name type="scientific">Lingula anatina</name>
    <name type="common">Brachiopod</name>
    <name type="synonym">Lingula unguis</name>
    <dbReference type="NCBI Taxonomy" id="7574"/>
    <lineage>
        <taxon>Eukaryota</taxon>
        <taxon>Metazoa</taxon>
        <taxon>Spiralia</taxon>
        <taxon>Lophotrochozoa</taxon>
        <taxon>Brachiopoda</taxon>
        <taxon>Linguliformea</taxon>
        <taxon>Lingulata</taxon>
        <taxon>Lingulida</taxon>
        <taxon>Linguloidea</taxon>
        <taxon>Lingulidae</taxon>
        <taxon>Lingula</taxon>
    </lineage>
</organism>
<proteinExistence type="inferred from homology"/>
<evidence type="ECO:0000256" key="3">
    <source>
        <dbReference type="ARBA" id="ARBA00022692"/>
    </source>
</evidence>
<comment type="similarity">
    <text evidence="2">Belongs to the TMEM200 family.</text>
</comment>
<feature type="compositionally biased region" description="Polar residues" evidence="6">
    <location>
        <begin position="267"/>
        <end position="278"/>
    </location>
</feature>
<dbReference type="AlphaFoldDB" id="A0A1S3JJM9"/>
<dbReference type="OrthoDB" id="9994280at2759"/>
<dbReference type="GO" id="GO:0016020">
    <property type="term" value="C:membrane"/>
    <property type="evidence" value="ECO:0007669"/>
    <property type="project" value="UniProtKB-SubCell"/>
</dbReference>
<protein>
    <submittedName>
        <fullName evidence="9 10">Uncharacterized protein LOC106173869</fullName>
    </submittedName>
</protein>
<gene>
    <name evidence="9 10 11 12 13 14" type="primary">LOC106173869</name>
</gene>
<reference evidence="9 10" key="1">
    <citation type="submission" date="2025-04" db="UniProtKB">
        <authorList>
            <consortium name="RefSeq"/>
        </authorList>
    </citation>
    <scope>IDENTIFICATION</scope>
    <source>
        <tissue evidence="9 10">Gonads</tissue>
    </source>
</reference>
<dbReference type="PANTHER" id="PTHR31815:SF1">
    <property type="entry name" value="TRANSMEMBRANE PROTEIN 200C"/>
    <property type="match status" value="1"/>
</dbReference>
<evidence type="ECO:0000313" key="13">
    <source>
        <dbReference type="RefSeq" id="XP_013410621.1"/>
    </source>
</evidence>
<evidence type="ECO:0000256" key="6">
    <source>
        <dbReference type="SAM" id="MobiDB-lite"/>
    </source>
</evidence>
<evidence type="ECO:0000313" key="8">
    <source>
        <dbReference type="Proteomes" id="UP000085678"/>
    </source>
</evidence>
<keyword evidence="3 7" id="KW-0812">Transmembrane</keyword>
<sequence>MATKKPNNTHPRIRCKDIPFISPSILTVFVGLLVTAGGGGLCVVGYYADYFSTETVNAANGTVTYRTNDVSRSWLVAMPYVGSVIMGIGSFLIIVACVVVCEAWDRVKNSKIESSTSAKKSPKDIFYSTVVEEVARDTKTRQDRLSATLRGENDLQNRPLTAIKEAALETSQEEKPSFLERIGLRRKEKNAEKPIENSETISKALKQIPMELFTLTPFEHRCKSNSGLSEEGRSMSSWSLPDDINKNKKAGSANSQADLFEYCKECSSNSSETTSPNLSKRPPGFNTRLIPPQGVGSLYCDTASKPTTPDLSHNVHRPGGVIKVKEKCVDPLEDDSQHYPKSDVCVIVHEVSVHNEDDTQVENFFSLTASNTPDEANTSPGDHLASSV</sequence>
<dbReference type="RefSeq" id="XP_013410618.1">
    <property type="nucleotide sequence ID" value="XM_013555164.1"/>
</dbReference>
<dbReference type="RefSeq" id="XP_013410621.1">
    <property type="nucleotide sequence ID" value="XM_013555167.1"/>
</dbReference>
<comment type="subcellular location">
    <subcellularLocation>
        <location evidence="1">Membrane</location>
        <topology evidence="1">Multi-pass membrane protein</topology>
    </subcellularLocation>
</comment>
<feature type="region of interest" description="Disordered" evidence="6">
    <location>
        <begin position="369"/>
        <end position="388"/>
    </location>
</feature>
<feature type="transmembrane region" description="Helical" evidence="7">
    <location>
        <begin position="20"/>
        <end position="48"/>
    </location>
</feature>
<evidence type="ECO:0000256" key="2">
    <source>
        <dbReference type="ARBA" id="ARBA00005308"/>
    </source>
</evidence>